<dbReference type="NCBIfam" id="NF037982">
    <property type="entry name" value="Nramp_1"/>
    <property type="match status" value="1"/>
</dbReference>
<keyword evidence="4 6" id="KW-1133">Transmembrane helix</keyword>
<feature type="transmembrane region" description="Helical" evidence="6">
    <location>
        <begin position="135"/>
        <end position="165"/>
    </location>
</feature>
<dbReference type="NCBIfam" id="NF001923">
    <property type="entry name" value="PRK00701.1"/>
    <property type="match status" value="1"/>
</dbReference>
<feature type="transmembrane region" description="Helical" evidence="6">
    <location>
        <begin position="177"/>
        <end position="200"/>
    </location>
</feature>
<keyword evidence="5 6" id="KW-0472">Membrane</keyword>
<evidence type="ECO:0000313" key="7">
    <source>
        <dbReference type="EMBL" id="EMA44416.1"/>
    </source>
</evidence>
<organism evidence="7 8">
    <name type="scientific">Halococcus morrhuae DSM 1307</name>
    <dbReference type="NCBI Taxonomy" id="931277"/>
    <lineage>
        <taxon>Archaea</taxon>
        <taxon>Methanobacteriati</taxon>
        <taxon>Methanobacteriota</taxon>
        <taxon>Stenosarchaea group</taxon>
        <taxon>Halobacteria</taxon>
        <taxon>Halobacteriales</taxon>
        <taxon>Halococcaceae</taxon>
        <taxon>Halococcus</taxon>
    </lineage>
</organism>
<evidence type="ECO:0000256" key="5">
    <source>
        <dbReference type="ARBA" id="ARBA00023136"/>
    </source>
</evidence>
<dbReference type="PANTHER" id="PTHR11706:SF33">
    <property type="entry name" value="NATURAL RESISTANCE-ASSOCIATED MACROPHAGE PROTEIN 2"/>
    <property type="match status" value="1"/>
</dbReference>
<evidence type="ECO:0000256" key="4">
    <source>
        <dbReference type="ARBA" id="ARBA00022989"/>
    </source>
</evidence>
<dbReference type="Pfam" id="PF01566">
    <property type="entry name" value="Nramp"/>
    <property type="match status" value="1"/>
</dbReference>
<protein>
    <submittedName>
        <fullName evidence="7">Manganese transport protein mntH</fullName>
    </submittedName>
</protein>
<evidence type="ECO:0000256" key="2">
    <source>
        <dbReference type="ARBA" id="ARBA00022448"/>
    </source>
</evidence>
<feature type="transmembrane region" description="Helical" evidence="6">
    <location>
        <begin position="356"/>
        <end position="374"/>
    </location>
</feature>
<evidence type="ECO:0000256" key="6">
    <source>
        <dbReference type="SAM" id="Phobius"/>
    </source>
</evidence>
<sequence length="442" mass="47214">MDRRRPAWPERTRSDLSLRAGASAVSGVVDSLRSVSFRELLTYLGPGFLISVAYMDPGNWATNISGGAKYGPALLWVIVLASLMAMGIQIIAAKLGIATGKGIAQLCRERLPSRVVWLLWAAAELAMIATDMAEIIGAAIGFSLVFSIPLPAGAVLAGAASFALLGVRTVHDRGYRWVEFVIMALVGIIALGFVFEMLLARPTAAEIGRGLVPSIPGPDALYVAIGILGATVMPHSIYLHPYIVQDRRTELMATEGDTEGVHRRHFLFESVDTVFALSGAMFVNAAMLIVAAAALQGTGISTLQDAYITLQNVFGASSSTVFGIALIAAGLSSSLVATMAGQTVMDGFLDLQINVWLRRSVTLLPSLAVVIAGFDPTSVLVASQVALSFELPFVLIPLLWFTREEGLMRSFKNWTSTTTVLGVIIALIVVLNIWLIYTELFG</sequence>
<gene>
    <name evidence="7" type="ORF">C448_09084</name>
</gene>
<name>M0MFD1_HALMO</name>
<evidence type="ECO:0000256" key="3">
    <source>
        <dbReference type="ARBA" id="ARBA00022692"/>
    </source>
</evidence>
<dbReference type="GO" id="GO:0005384">
    <property type="term" value="F:manganese ion transmembrane transporter activity"/>
    <property type="evidence" value="ECO:0007669"/>
    <property type="project" value="TreeGrafter"/>
</dbReference>
<keyword evidence="8" id="KW-1185">Reference proteome</keyword>
<dbReference type="PRINTS" id="PR00447">
    <property type="entry name" value="NATRESASSCMP"/>
</dbReference>
<comment type="subcellular location">
    <subcellularLocation>
        <location evidence="1">Membrane</location>
        <topology evidence="1">Multi-pass membrane protein</topology>
    </subcellularLocation>
</comment>
<proteinExistence type="predicted"/>
<accession>M0MFD1</accession>
<feature type="transmembrane region" description="Helical" evidence="6">
    <location>
        <begin position="273"/>
        <end position="294"/>
    </location>
</feature>
<dbReference type="AlphaFoldDB" id="M0MFD1"/>
<dbReference type="NCBIfam" id="TIGR01197">
    <property type="entry name" value="nramp"/>
    <property type="match status" value="1"/>
</dbReference>
<feature type="transmembrane region" description="Helical" evidence="6">
    <location>
        <begin position="414"/>
        <end position="437"/>
    </location>
</feature>
<feature type="transmembrane region" description="Helical" evidence="6">
    <location>
        <begin position="380"/>
        <end position="402"/>
    </location>
</feature>
<dbReference type="PATRIC" id="fig|931277.6.peg.1785"/>
<dbReference type="GO" id="GO:0005886">
    <property type="term" value="C:plasma membrane"/>
    <property type="evidence" value="ECO:0007669"/>
    <property type="project" value="TreeGrafter"/>
</dbReference>
<feature type="transmembrane region" description="Helical" evidence="6">
    <location>
        <begin position="75"/>
        <end position="99"/>
    </location>
</feature>
<evidence type="ECO:0000256" key="1">
    <source>
        <dbReference type="ARBA" id="ARBA00004141"/>
    </source>
</evidence>
<dbReference type="Proteomes" id="UP000011568">
    <property type="component" value="Unassembled WGS sequence"/>
</dbReference>
<dbReference type="GO" id="GO:0034755">
    <property type="term" value="P:iron ion transmembrane transport"/>
    <property type="evidence" value="ECO:0007669"/>
    <property type="project" value="TreeGrafter"/>
</dbReference>
<keyword evidence="3 6" id="KW-0812">Transmembrane</keyword>
<dbReference type="InterPro" id="IPR001046">
    <property type="entry name" value="NRAMP_fam"/>
</dbReference>
<comment type="caution">
    <text evidence="7">The sequence shown here is derived from an EMBL/GenBank/DDBJ whole genome shotgun (WGS) entry which is preliminary data.</text>
</comment>
<reference evidence="7 8" key="1">
    <citation type="journal article" date="2014" name="PLoS Genet.">
        <title>Phylogenetically driven sequencing of extremely halophilic archaea reveals strategies for static and dynamic osmo-response.</title>
        <authorList>
            <person name="Becker E.A."/>
            <person name="Seitzer P.M."/>
            <person name="Tritt A."/>
            <person name="Larsen D."/>
            <person name="Krusor M."/>
            <person name="Yao A.I."/>
            <person name="Wu D."/>
            <person name="Madern D."/>
            <person name="Eisen J.A."/>
            <person name="Darling A.E."/>
            <person name="Facciotti M.T."/>
        </authorList>
    </citation>
    <scope>NUCLEOTIDE SEQUENCE [LARGE SCALE GENOMIC DNA]</scope>
    <source>
        <strain evidence="7 8">DSM 1307</strain>
    </source>
</reference>
<feature type="transmembrane region" description="Helical" evidence="6">
    <location>
        <begin position="111"/>
        <end position="129"/>
    </location>
</feature>
<keyword evidence="2" id="KW-0813">Transport</keyword>
<feature type="transmembrane region" description="Helical" evidence="6">
    <location>
        <begin position="314"/>
        <end position="336"/>
    </location>
</feature>
<dbReference type="GO" id="GO:0015086">
    <property type="term" value="F:cadmium ion transmembrane transporter activity"/>
    <property type="evidence" value="ECO:0007669"/>
    <property type="project" value="TreeGrafter"/>
</dbReference>
<evidence type="ECO:0000313" key="8">
    <source>
        <dbReference type="Proteomes" id="UP000011568"/>
    </source>
</evidence>
<dbReference type="eggNOG" id="arCOG04531">
    <property type="taxonomic scope" value="Archaea"/>
</dbReference>
<dbReference type="PANTHER" id="PTHR11706">
    <property type="entry name" value="SOLUTE CARRIER PROTEIN FAMILY 11 MEMBER"/>
    <property type="match status" value="1"/>
</dbReference>
<feature type="transmembrane region" description="Helical" evidence="6">
    <location>
        <begin position="40"/>
        <end position="55"/>
    </location>
</feature>
<feature type="transmembrane region" description="Helical" evidence="6">
    <location>
        <begin position="220"/>
        <end position="239"/>
    </location>
</feature>
<dbReference type="EMBL" id="AOMC01000109">
    <property type="protein sequence ID" value="EMA44416.1"/>
    <property type="molecule type" value="Genomic_DNA"/>
</dbReference>